<comment type="pathway">
    <text evidence="5 17">Amino-acid biosynthesis; L-leucine biosynthesis; L-leucine from 3-methyl-2-oxobutanoate: step 4/4.</text>
</comment>
<dbReference type="SUPFAM" id="SSF56752">
    <property type="entry name" value="D-aminoacid aminotransferase-like PLP-dependent enzymes"/>
    <property type="match status" value="1"/>
</dbReference>
<evidence type="ECO:0000256" key="2">
    <source>
        <dbReference type="ARBA" id="ARBA00003109"/>
    </source>
</evidence>
<evidence type="ECO:0000256" key="17">
    <source>
        <dbReference type="RuleBase" id="RU364094"/>
    </source>
</evidence>
<comment type="catalytic activity">
    <reaction evidence="13 17">
        <text>L-isoleucine + 2-oxoglutarate = (S)-3-methyl-2-oxopentanoate + L-glutamate</text>
        <dbReference type="Rhea" id="RHEA:24801"/>
        <dbReference type="ChEBI" id="CHEBI:16810"/>
        <dbReference type="ChEBI" id="CHEBI:29985"/>
        <dbReference type="ChEBI" id="CHEBI:35146"/>
        <dbReference type="ChEBI" id="CHEBI:58045"/>
        <dbReference type="EC" id="2.6.1.42"/>
    </reaction>
</comment>
<evidence type="ECO:0000256" key="13">
    <source>
        <dbReference type="ARBA" id="ARBA00048798"/>
    </source>
</evidence>
<name>A0ABU4WID5_9BACT</name>
<keyword evidence="19" id="KW-1185">Reference proteome</keyword>
<dbReference type="NCBIfam" id="TIGR01122">
    <property type="entry name" value="ilvE_I"/>
    <property type="match status" value="1"/>
</dbReference>
<sequence>MKVFINGKFYEKEDAKVSVFDHGFLYGDGIFEGIRLYSGNVFKLDKHIDRLFRSAKAIMLEIPYTKEQMIENVCATCRENKLSDAYIRLVVSRGMGALGLSPLSCSNPQVIIIADQIQLYSNELYEKGLKAITVPTRRNSSAALPPMVKSLNYLNNILAKIEAQNLGYQECLLLNNEGYVAECSGDNVFIVFEGKVYTPPTSCGSLSGMTRQTVMEVAREMGYEMIEQPLTRYDIWTADECFLTGTAAKLIPLVELDSRKIGDGKVGKTTKALLEGFNKVVTEKGVRI</sequence>
<keyword evidence="7 17" id="KW-0032">Aminotransferase</keyword>
<comment type="cofactor">
    <cofactor evidence="1 16">
        <name>pyridoxal 5'-phosphate</name>
        <dbReference type="ChEBI" id="CHEBI:597326"/>
    </cofactor>
</comment>
<evidence type="ECO:0000256" key="8">
    <source>
        <dbReference type="ARBA" id="ARBA00022605"/>
    </source>
</evidence>
<comment type="similarity">
    <text evidence="6 15">Belongs to the class-IV pyridoxal-phosphate-dependent aminotransferase family.</text>
</comment>
<dbReference type="InterPro" id="IPR036038">
    <property type="entry name" value="Aminotransferase-like"/>
</dbReference>
<dbReference type="InterPro" id="IPR050571">
    <property type="entry name" value="Class-IV_PLP-Dep_Aminotrnsfr"/>
</dbReference>
<evidence type="ECO:0000313" key="18">
    <source>
        <dbReference type="EMBL" id="MDX8415360.1"/>
    </source>
</evidence>
<evidence type="ECO:0000313" key="19">
    <source>
        <dbReference type="Proteomes" id="UP001275932"/>
    </source>
</evidence>
<evidence type="ECO:0000256" key="14">
    <source>
        <dbReference type="ARBA" id="ARBA00049229"/>
    </source>
</evidence>
<dbReference type="NCBIfam" id="NF006185">
    <property type="entry name" value="PRK08320.1"/>
    <property type="match status" value="1"/>
</dbReference>
<evidence type="ECO:0000256" key="9">
    <source>
        <dbReference type="ARBA" id="ARBA00022679"/>
    </source>
</evidence>
<evidence type="ECO:0000256" key="7">
    <source>
        <dbReference type="ARBA" id="ARBA00022576"/>
    </source>
</evidence>
<dbReference type="InterPro" id="IPR043131">
    <property type="entry name" value="BCAT-like_N"/>
</dbReference>
<evidence type="ECO:0000256" key="15">
    <source>
        <dbReference type="RuleBase" id="RU004106"/>
    </source>
</evidence>
<accession>A0ABU4WID5</accession>
<dbReference type="CDD" id="cd01558">
    <property type="entry name" value="D-AAT_like"/>
    <property type="match status" value="1"/>
</dbReference>
<evidence type="ECO:0000256" key="12">
    <source>
        <dbReference type="ARBA" id="ARBA00048212"/>
    </source>
</evidence>
<dbReference type="InterPro" id="IPR001544">
    <property type="entry name" value="Aminotrans_IV"/>
</dbReference>
<dbReference type="InterPro" id="IPR005785">
    <property type="entry name" value="B_amino_transI"/>
</dbReference>
<comment type="caution">
    <text evidence="18">The sequence shown here is derived from an EMBL/GenBank/DDBJ whole genome shotgun (WGS) entry which is preliminary data.</text>
</comment>
<dbReference type="PANTHER" id="PTHR42743">
    <property type="entry name" value="AMINO-ACID AMINOTRANSFERASE"/>
    <property type="match status" value="1"/>
</dbReference>
<reference evidence="18 19" key="1">
    <citation type="submission" date="2022-03" db="EMBL/GenBank/DDBJ databases">
        <title>Novel taxa within the pig intestine.</title>
        <authorList>
            <person name="Wylensek D."/>
            <person name="Bishof K."/>
            <person name="Afrizal A."/>
            <person name="Clavel T."/>
        </authorList>
    </citation>
    <scope>NUCLEOTIDE SEQUENCE [LARGE SCALE GENOMIC DNA]</scope>
    <source>
        <strain evidence="18 19">CLA-KB-P66</strain>
    </source>
</reference>
<comment type="pathway">
    <text evidence="4 17">Amino-acid biosynthesis; L-valine biosynthesis; L-valine from pyruvate: step 4/4.</text>
</comment>
<comment type="function">
    <text evidence="2 17">Acts on leucine, isoleucine and valine.</text>
</comment>
<comment type="catalytic activity">
    <reaction evidence="12 17">
        <text>L-valine + 2-oxoglutarate = 3-methyl-2-oxobutanoate + L-glutamate</text>
        <dbReference type="Rhea" id="RHEA:24813"/>
        <dbReference type="ChEBI" id="CHEBI:11851"/>
        <dbReference type="ChEBI" id="CHEBI:16810"/>
        <dbReference type="ChEBI" id="CHEBI:29985"/>
        <dbReference type="ChEBI" id="CHEBI:57762"/>
        <dbReference type="EC" id="2.6.1.42"/>
    </reaction>
</comment>
<dbReference type="RefSeq" id="WP_370396807.1">
    <property type="nucleotide sequence ID" value="NZ_JALBUT010000004.1"/>
</dbReference>
<dbReference type="InterPro" id="IPR043132">
    <property type="entry name" value="BCAT-like_C"/>
</dbReference>
<keyword evidence="10 16" id="KW-0663">Pyridoxal phosphate</keyword>
<evidence type="ECO:0000256" key="16">
    <source>
        <dbReference type="RuleBase" id="RU004516"/>
    </source>
</evidence>
<dbReference type="Gene3D" id="3.20.10.10">
    <property type="entry name" value="D-amino Acid Aminotransferase, subunit A, domain 2"/>
    <property type="match status" value="1"/>
</dbReference>
<evidence type="ECO:0000256" key="5">
    <source>
        <dbReference type="ARBA" id="ARBA00005072"/>
    </source>
</evidence>
<evidence type="ECO:0000256" key="3">
    <source>
        <dbReference type="ARBA" id="ARBA00004824"/>
    </source>
</evidence>
<keyword evidence="9 17" id="KW-0808">Transferase</keyword>
<evidence type="ECO:0000256" key="4">
    <source>
        <dbReference type="ARBA" id="ARBA00004931"/>
    </source>
</evidence>
<dbReference type="InterPro" id="IPR018300">
    <property type="entry name" value="Aminotrans_IV_CS"/>
</dbReference>
<evidence type="ECO:0000256" key="6">
    <source>
        <dbReference type="ARBA" id="ARBA00009320"/>
    </source>
</evidence>
<evidence type="ECO:0000256" key="10">
    <source>
        <dbReference type="ARBA" id="ARBA00022898"/>
    </source>
</evidence>
<dbReference type="Gene3D" id="3.30.470.10">
    <property type="match status" value="1"/>
</dbReference>
<dbReference type="Proteomes" id="UP001275932">
    <property type="component" value="Unassembled WGS sequence"/>
</dbReference>
<proteinExistence type="inferred from homology"/>
<keyword evidence="11 17" id="KW-0100">Branched-chain amino acid biosynthesis</keyword>
<organism evidence="18 19">
    <name type="scientific">Intestinicryptomonas porci</name>
    <dbReference type="NCBI Taxonomy" id="2926320"/>
    <lineage>
        <taxon>Bacteria</taxon>
        <taxon>Pseudomonadati</taxon>
        <taxon>Verrucomicrobiota</taxon>
        <taxon>Opitutia</taxon>
        <taxon>Opitutales</taxon>
        <taxon>Intestinicryptomonaceae</taxon>
        <taxon>Intestinicryptomonas</taxon>
    </lineage>
</organism>
<protein>
    <recommendedName>
        <fullName evidence="17">Branched-chain-amino-acid aminotransferase</fullName>
        <shortName evidence="17">BCAT</shortName>
        <ecNumber evidence="17">2.6.1.42</ecNumber>
    </recommendedName>
</protein>
<evidence type="ECO:0000256" key="11">
    <source>
        <dbReference type="ARBA" id="ARBA00023304"/>
    </source>
</evidence>
<dbReference type="PANTHER" id="PTHR42743:SF11">
    <property type="entry name" value="AMINODEOXYCHORISMATE LYASE"/>
    <property type="match status" value="1"/>
</dbReference>
<dbReference type="GO" id="GO:0004084">
    <property type="term" value="F:branched-chain-amino-acid transaminase activity"/>
    <property type="evidence" value="ECO:0007669"/>
    <property type="project" value="UniProtKB-EC"/>
</dbReference>
<evidence type="ECO:0000256" key="1">
    <source>
        <dbReference type="ARBA" id="ARBA00001933"/>
    </source>
</evidence>
<gene>
    <name evidence="17 18" type="primary">ilvE</name>
    <name evidence="18" type="ORF">MOX91_04090</name>
</gene>
<dbReference type="EC" id="2.6.1.42" evidence="17"/>
<dbReference type="PROSITE" id="PS00770">
    <property type="entry name" value="AA_TRANSFER_CLASS_4"/>
    <property type="match status" value="1"/>
</dbReference>
<dbReference type="EMBL" id="JALBUT010000004">
    <property type="protein sequence ID" value="MDX8415360.1"/>
    <property type="molecule type" value="Genomic_DNA"/>
</dbReference>
<dbReference type="Pfam" id="PF01063">
    <property type="entry name" value="Aminotran_4"/>
    <property type="match status" value="1"/>
</dbReference>
<comment type="catalytic activity">
    <reaction evidence="14 17">
        <text>L-leucine + 2-oxoglutarate = 4-methyl-2-oxopentanoate + L-glutamate</text>
        <dbReference type="Rhea" id="RHEA:18321"/>
        <dbReference type="ChEBI" id="CHEBI:16810"/>
        <dbReference type="ChEBI" id="CHEBI:17865"/>
        <dbReference type="ChEBI" id="CHEBI:29985"/>
        <dbReference type="ChEBI" id="CHEBI:57427"/>
        <dbReference type="EC" id="2.6.1.42"/>
    </reaction>
</comment>
<comment type="pathway">
    <text evidence="3 17">Amino-acid biosynthesis; L-isoleucine biosynthesis; L-isoleucine from 2-oxobutanoate: step 4/4.</text>
</comment>
<keyword evidence="8 17" id="KW-0028">Amino-acid biosynthesis</keyword>